<dbReference type="AlphaFoldDB" id="A0A1Q8RR90"/>
<gene>
    <name evidence="2" type="ORF">CCHL11_04529</name>
</gene>
<reference evidence="2 3" key="1">
    <citation type="submission" date="2016-11" db="EMBL/GenBank/DDBJ databases">
        <title>Draft Genome Assembly of Colletotrichum chlorophyti a pathogen of herbaceous plants.</title>
        <authorList>
            <person name="Gan P."/>
            <person name="Narusaka M."/>
            <person name="Tsushima A."/>
            <person name="Narusaka Y."/>
            <person name="Takano Y."/>
            <person name="Shirasu K."/>
        </authorList>
    </citation>
    <scope>NUCLEOTIDE SEQUENCE [LARGE SCALE GENOMIC DNA]</scope>
    <source>
        <strain evidence="2 3">NTL11</strain>
    </source>
</reference>
<evidence type="ECO:0000313" key="2">
    <source>
        <dbReference type="EMBL" id="OLN86845.1"/>
    </source>
</evidence>
<dbReference type="OrthoDB" id="4832951at2759"/>
<feature type="region of interest" description="Disordered" evidence="1">
    <location>
        <begin position="1"/>
        <end position="114"/>
    </location>
</feature>
<evidence type="ECO:0000313" key="3">
    <source>
        <dbReference type="Proteomes" id="UP000186583"/>
    </source>
</evidence>
<feature type="compositionally biased region" description="Acidic residues" evidence="1">
    <location>
        <begin position="1"/>
        <end position="10"/>
    </location>
</feature>
<sequence length="323" mass="36188">MALSVDDSDDTQMNIDDGHSHLNPNPSTPGSAFGTPGPSTSTTKRQKDLFTTPSFTPKQLLEQARSRQERQAARDSRWVVRERANLSRTPVAPHAPRPSPGGIEKKRSKKWKTRVTDSRLSSELDRLLVGEGAPAASTEQPYALYRVQHPLRAVLHSLPGFTFDTELDSVKFRKHQRVLFGVETLMEEGGRDAAKEWLEGFLLLTFQTMAEVVAHHPPFKHIEDIPLGFVTVARDMETAISELPHEPSLRARRAMERRLCQSYDMTKLVEWTFKARKRFLSSAPKLVPGFGAFGQKNGDNASELEKSLWAAIDAQAKETMSTD</sequence>
<dbReference type="Proteomes" id="UP000186583">
    <property type="component" value="Unassembled WGS sequence"/>
</dbReference>
<protein>
    <submittedName>
        <fullName evidence="2">Uncharacterized protein</fullName>
    </submittedName>
</protein>
<feature type="compositionally biased region" description="Polar residues" evidence="1">
    <location>
        <begin position="37"/>
        <end position="57"/>
    </location>
</feature>
<evidence type="ECO:0000256" key="1">
    <source>
        <dbReference type="SAM" id="MobiDB-lite"/>
    </source>
</evidence>
<proteinExistence type="predicted"/>
<name>A0A1Q8RR90_9PEZI</name>
<comment type="caution">
    <text evidence="2">The sequence shown here is derived from an EMBL/GenBank/DDBJ whole genome shotgun (WGS) entry which is preliminary data.</text>
</comment>
<keyword evidence="3" id="KW-1185">Reference proteome</keyword>
<feature type="compositionally biased region" description="Basic and acidic residues" evidence="1">
    <location>
        <begin position="64"/>
        <end position="85"/>
    </location>
</feature>
<accession>A0A1Q8RR90</accession>
<organism evidence="2 3">
    <name type="scientific">Colletotrichum chlorophyti</name>
    <dbReference type="NCBI Taxonomy" id="708187"/>
    <lineage>
        <taxon>Eukaryota</taxon>
        <taxon>Fungi</taxon>
        <taxon>Dikarya</taxon>
        <taxon>Ascomycota</taxon>
        <taxon>Pezizomycotina</taxon>
        <taxon>Sordariomycetes</taxon>
        <taxon>Hypocreomycetidae</taxon>
        <taxon>Glomerellales</taxon>
        <taxon>Glomerellaceae</taxon>
        <taxon>Colletotrichum</taxon>
    </lineage>
</organism>
<dbReference type="EMBL" id="MPGH01000108">
    <property type="protein sequence ID" value="OLN86845.1"/>
    <property type="molecule type" value="Genomic_DNA"/>
</dbReference>